<sequence length="424" mass="49694">MMDHNRYSAVHNVLDMKSHRFEEYCEIFMNSALKYINIGNVLNCDETIYAYYGKDHILINNDSKPHSVGIEAYSLTTKLNISNCPYVISYGPRTPENCQSPFNSLKTLLDNLHSKYNWEDPRNNLIVCCDSAFALWRDCSSRNKIFVKPLLTIHKTFLFYDESTGLLYEYTKNTAGHINCIATNLYSRYSNPYVEINNNLNIEQFATIGNLFRFSKKELELIFVGETLHGTTLEILNDKYKTNFVKPPCGPFWNEQMLKKLSAEHIAQIYNDKYKKENNNLNKNDKIKKILEPLDSTQDGGIYDKNKNYSKKELQDLKIKVIGTHQNRSQMIHDQYIFWYNLVDITDKRYYATIRGSSSHSYTKLFILGGLFDLILNSYSLHREYHEMELECKNPENQPPEIIQTINKFVESLIFQFHELKELQ</sequence>
<dbReference type="AlphaFoldDB" id="B0M0P4"/>
<evidence type="ECO:0000313" key="1">
    <source>
        <dbReference type="EMBL" id="ABS29555.1"/>
    </source>
</evidence>
<reference evidence="1" key="1">
    <citation type="journal article" date="2007" name="Eukaryot. Cell">
        <title>A cell number-counting factor regulates levels of a novel protein, SslA, as part of a group size regulation mechanism in Dictyostelium.</title>
        <authorList>
            <person name="Gao T."/>
            <person name="Roisin-Bouffay C."/>
            <person name="Hatton R.D."/>
            <person name="Tang L."/>
            <person name="Brock D.A."/>
            <person name="DeShazo T."/>
            <person name="Olson L."/>
            <person name="Hong W.-P."/>
            <person name="Jang W."/>
            <person name="Canseco E."/>
            <person name="Bakthavatsalam D."/>
            <person name="Gomer R.H."/>
        </authorList>
    </citation>
    <scope>NUCLEOTIDE SEQUENCE</scope>
</reference>
<accession>B0M0P4</accession>
<name>B0M0P4_DICDI</name>
<protein>
    <submittedName>
        <fullName evidence="1">SslA2</fullName>
    </submittedName>
</protein>
<dbReference type="EMBL" id="EU003987">
    <property type="protein sequence ID" value="ABS29555.1"/>
    <property type="molecule type" value="mRNA"/>
</dbReference>
<dbReference type="VEuPathDB" id="AmoebaDB:DDB_G0284335"/>
<proteinExistence type="evidence at transcript level"/>
<organism evidence="1">
    <name type="scientific">Dictyostelium discoideum</name>
    <name type="common">Social amoeba</name>
    <dbReference type="NCBI Taxonomy" id="44689"/>
    <lineage>
        <taxon>Eukaryota</taxon>
        <taxon>Amoebozoa</taxon>
        <taxon>Evosea</taxon>
        <taxon>Eumycetozoa</taxon>
        <taxon>Dictyostelia</taxon>
        <taxon>Dictyosteliales</taxon>
        <taxon>Dictyosteliaceae</taxon>
        <taxon>Dictyostelium</taxon>
    </lineage>
</organism>